<dbReference type="OrthoDB" id="2830141at2"/>
<evidence type="ECO:0000313" key="3">
    <source>
        <dbReference type="Proteomes" id="UP000030635"/>
    </source>
</evidence>
<dbReference type="AlphaFoldDB" id="A0A0A7FS25"/>
<dbReference type="eggNOG" id="COG4096">
    <property type="taxonomic scope" value="Bacteria"/>
</dbReference>
<organism evidence="2 3">
    <name type="scientific">Clostridium baratii str. Sullivan</name>
    <dbReference type="NCBI Taxonomy" id="1415775"/>
    <lineage>
        <taxon>Bacteria</taxon>
        <taxon>Bacillati</taxon>
        <taxon>Bacillota</taxon>
        <taxon>Clostridia</taxon>
        <taxon>Eubacteriales</taxon>
        <taxon>Clostridiaceae</taxon>
        <taxon>Clostridium</taxon>
    </lineage>
</organism>
<protein>
    <recommendedName>
        <fullName evidence="1">Type I restriction enzyme R protein N-terminal domain-containing protein</fullName>
    </recommendedName>
</protein>
<reference evidence="2 3" key="1">
    <citation type="journal article" date="2015" name="Infect. Genet. Evol.">
        <title>Genomic sequences of six botulinum neurotoxin-producing strains representing three clostridial species illustrate the mobility and diversity of botulinum neurotoxin genes.</title>
        <authorList>
            <person name="Smith T.J."/>
            <person name="Hill K.K."/>
            <person name="Xie G."/>
            <person name="Foley B.T."/>
            <person name="Williamson C.H."/>
            <person name="Foster J.T."/>
            <person name="Johnson S.L."/>
            <person name="Chertkov O."/>
            <person name="Teshima H."/>
            <person name="Gibbons H.S."/>
            <person name="Johnsky L.A."/>
            <person name="Karavis M.A."/>
            <person name="Smith L.A."/>
        </authorList>
    </citation>
    <scope>NUCLEOTIDE SEQUENCE [LARGE SCALE GENOMIC DNA]</scope>
    <source>
        <strain evidence="2 3">Sullivan</strain>
    </source>
</reference>
<accession>A0A0A7FS25</accession>
<dbReference type="InterPro" id="IPR029464">
    <property type="entry name" value="HSDR_N"/>
</dbReference>
<name>A0A0A7FS25_9CLOT</name>
<dbReference type="Pfam" id="PF13588">
    <property type="entry name" value="HSDR_N_2"/>
    <property type="match status" value="1"/>
</dbReference>
<evidence type="ECO:0000259" key="1">
    <source>
        <dbReference type="Pfam" id="PF13588"/>
    </source>
</evidence>
<dbReference type="KEGG" id="cbv:U729_2495"/>
<gene>
    <name evidence="2" type="ORF">U729_2495</name>
</gene>
<dbReference type="RefSeq" id="WP_039315515.1">
    <property type="nucleotide sequence ID" value="NZ_CP006905.1"/>
</dbReference>
<dbReference type="HOGENOM" id="CLU_055396_0_0_9"/>
<evidence type="ECO:0000313" key="2">
    <source>
        <dbReference type="EMBL" id="AIY82444.1"/>
    </source>
</evidence>
<keyword evidence="3" id="KW-1185">Reference proteome</keyword>
<dbReference type="EMBL" id="CP006905">
    <property type="protein sequence ID" value="AIY82444.1"/>
    <property type="molecule type" value="Genomic_DNA"/>
</dbReference>
<feature type="domain" description="Type I restriction enzyme R protein N-terminal" evidence="1">
    <location>
        <begin position="39"/>
        <end position="150"/>
    </location>
</feature>
<proteinExistence type="predicted"/>
<sequence length="406" mass="47076">MEDYLDIDLSKYDIGKEYYRNNKKCIFDPIREILILETPEEIIRQKFIKYLINDLKVPKNKIEVEVPMCHFRKGAKGRADIVVYGEDDYPIFIVECKAPNIPLIDKVWNQVEKYDDILCTGLIVITNGNYTYAALWDDEDESYYIIENMPEYNMLLDCENFDIIENDCKKWERPKFNELTSKENVDLFLDFGWIGEDTEEDLYPLIMNLAGFLQDETIEIEPINKKGINIIENGHRYTSFGNAAGGNWTGDYRYFILEDNDGNNQIVSISIFGALKCANDSVFGNRKGNTVLVVAIDDFDKSHNSLQLNIDRYTFVNGNKYTIWHDGTLTAGKSGAVKRKDVIDYIKSADSSMVNNDDKIILGSFDCSKEINWNQQNTKDFIINIIKYAILRDEFRMLKKSSLQYK</sequence>
<dbReference type="Proteomes" id="UP000030635">
    <property type="component" value="Chromosome"/>
</dbReference>